<evidence type="ECO:0000256" key="1">
    <source>
        <dbReference type="SAM" id="Phobius"/>
    </source>
</evidence>
<reference evidence="2 3" key="1">
    <citation type="journal article" date="2015" name="BMC Genomics">
        <title>Gene expression during zombie ant biting behavior reflects the complexity underlying fungal parasitic behavioral manipulation.</title>
        <authorList>
            <person name="de Bekker C."/>
            <person name="Ohm R.A."/>
            <person name="Loreto R.G."/>
            <person name="Sebastian A."/>
            <person name="Albert I."/>
            <person name="Merrow M."/>
            <person name="Brachmann A."/>
            <person name="Hughes D.P."/>
        </authorList>
    </citation>
    <scope>NUCLEOTIDE SEQUENCE [LARGE SCALE GENOMIC DNA]</scope>
    <source>
        <strain evidence="2 3">SC16a</strain>
    </source>
</reference>
<feature type="transmembrane region" description="Helical" evidence="1">
    <location>
        <begin position="251"/>
        <end position="274"/>
    </location>
</feature>
<feature type="transmembrane region" description="Helical" evidence="1">
    <location>
        <begin position="325"/>
        <end position="348"/>
    </location>
</feature>
<feature type="transmembrane region" description="Helical" evidence="1">
    <location>
        <begin position="360"/>
        <end position="381"/>
    </location>
</feature>
<comment type="caution">
    <text evidence="2">The sequence shown here is derived from an EMBL/GenBank/DDBJ whole genome shotgun (WGS) entry which is preliminary data.</text>
</comment>
<evidence type="ECO:0000313" key="2">
    <source>
        <dbReference type="EMBL" id="PFH61530.1"/>
    </source>
</evidence>
<keyword evidence="1" id="KW-0812">Transmembrane</keyword>
<dbReference type="Proteomes" id="UP000037136">
    <property type="component" value="Unassembled WGS sequence"/>
</dbReference>
<protein>
    <submittedName>
        <fullName evidence="2">Uncharacterized protein</fullName>
    </submittedName>
</protein>
<dbReference type="AlphaFoldDB" id="A0A2A9PKY0"/>
<gene>
    <name evidence="2" type="ORF">XA68_17107</name>
</gene>
<feature type="transmembrane region" description="Helical" evidence="1">
    <location>
        <begin position="158"/>
        <end position="177"/>
    </location>
</feature>
<proteinExistence type="predicted"/>
<dbReference type="STRING" id="268505.A0A2A9PKY0"/>
<feature type="transmembrane region" description="Helical" evidence="1">
    <location>
        <begin position="401"/>
        <end position="422"/>
    </location>
</feature>
<sequence>MALSVRLDCLCFPRHSLVVLPLLSSPPPSSLQPPISSTSSPLSSLLQPLAFNSSASSIDSGLLLLAPFSASSFTDFLSPNHPRALVALARPLPIWLPVGPGVGQSASSTRNARNDDMSSTPLLAASGSLPGLNVLQDHPAFLRVSHSPWGCIPQNALVLLRGAMVAYLAATAAMIGHYKLTEESEDSQWRYFFDFALISYGLVTLYHVITFSWTYTHLYYPDPDGVQGGIESWVIRAMSLPRNMGSLRKQFYFTLFSAATAVFSFMNTTIYWFVTRQHEEGGGEFLVQPQAAGDEFPTLARVASQHASTFMMDGPFSDLFGEGWYAAYCLFNLYGVTSGLMVLETLFLNSTKRPIALGSHFLGIMFLSGLYLAWAALGKSLTDWFPFFWLDEEEVGSKEAVTAYCIAFMLLSSIMYTLYLGVVGIREGLTRTLSDRGGVREEL</sequence>
<accession>A0A2A9PKY0</accession>
<reference evidence="2 3" key="2">
    <citation type="journal article" date="2017" name="Sci. Rep.">
        <title>Ant-infecting Ophiocordyceps genomes reveal a high diversity of potential behavioral manipulation genes and a possible major role for enterotoxins.</title>
        <authorList>
            <person name="de Bekker C."/>
            <person name="Ohm R.A."/>
            <person name="Evans H.C."/>
            <person name="Brachmann A."/>
            <person name="Hughes D.P."/>
        </authorList>
    </citation>
    <scope>NUCLEOTIDE SEQUENCE [LARGE SCALE GENOMIC DNA]</scope>
    <source>
        <strain evidence="2 3">SC16a</strain>
    </source>
</reference>
<feature type="transmembrane region" description="Helical" evidence="1">
    <location>
        <begin position="189"/>
        <end position="209"/>
    </location>
</feature>
<keyword evidence="1" id="KW-0472">Membrane</keyword>
<keyword evidence="1" id="KW-1133">Transmembrane helix</keyword>
<dbReference type="OrthoDB" id="5293596at2759"/>
<dbReference type="EMBL" id="LAZP02000067">
    <property type="protein sequence ID" value="PFH61530.1"/>
    <property type="molecule type" value="Genomic_DNA"/>
</dbReference>
<evidence type="ECO:0000313" key="3">
    <source>
        <dbReference type="Proteomes" id="UP000037136"/>
    </source>
</evidence>
<organism evidence="2 3">
    <name type="scientific">Ophiocordyceps unilateralis</name>
    <name type="common">Zombie-ant fungus</name>
    <name type="synonym">Torrubia unilateralis</name>
    <dbReference type="NCBI Taxonomy" id="268505"/>
    <lineage>
        <taxon>Eukaryota</taxon>
        <taxon>Fungi</taxon>
        <taxon>Dikarya</taxon>
        <taxon>Ascomycota</taxon>
        <taxon>Pezizomycotina</taxon>
        <taxon>Sordariomycetes</taxon>
        <taxon>Hypocreomycetidae</taxon>
        <taxon>Hypocreales</taxon>
        <taxon>Ophiocordycipitaceae</taxon>
        <taxon>Ophiocordyceps</taxon>
    </lineage>
</organism>
<name>A0A2A9PKY0_OPHUN</name>
<keyword evidence="3" id="KW-1185">Reference proteome</keyword>